<comment type="caution">
    <text evidence="1">The sequence shown here is derived from an EMBL/GenBank/DDBJ whole genome shotgun (WGS) entry which is preliminary data.</text>
</comment>
<organism evidence="1 2">
    <name type="scientific">Olpidium bornovanus</name>
    <dbReference type="NCBI Taxonomy" id="278681"/>
    <lineage>
        <taxon>Eukaryota</taxon>
        <taxon>Fungi</taxon>
        <taxon>Fungi incertae sedis</taxon>
        <taxon>Olpidiomycota</taxon>
        <taxon>Olpidiomycotina</taxon>
        <taxon>Olpidiomycetes</taxon>
        <taxon>Olpidiales</taxon>
        <taxon>Olpidiaceae</taxon>
        <taxon>Olpidium</taxon>
    </lineage>
</organism>
<evidence type="ECO:0000313" key="2">
    <source>
        <dbReference type="Proteomes" id="UP000673691"/>
    </source>
</evidence>
<name>A0A8H8A1U3_9FUNG</name>
<reference evidence="1 2" key="1">
    <citation type="journal article" name="Sci. Rep.">
        <title>Genome-scale phylogenetic analyses confirm Olpidium as the closest living zoosporic fungus to the non-flagellated, terrestrial fungi.</title>
        <authorList>
            <person name="Chang Y."/>
            <person name="Rochon D."/>
            <person name="Sekimoto S."/>
            <person name="Wang Y."/>
            <person name="Chovatia M."/>
            <person name="Sandor L."/>
            <person name="Salamov A."/>
            <person name="Grigoriev I.V."/>
            <person name="Stajich J.E."/>
            <person name="Spatafora J.W."/>
        </authorList>
    </citation>
    <scope>NUCLEOTIDE SEQUENCE [LARGE SCALE GENOMIC DNA]</scope>
    <source>
        <strain evidence="1">S191</strain>
    </source>
</reference>
<gene>
    <name evidence="1" type="ORF">BJ554DRAFT_1512</name>
</gene>
<protein>
    <submittedName>
        <fullName evidence="1">Uncharacterized protein</fullName>
    </submittedName>
</protein>
<keyword evidence="2" id="KW-1185">Reference proteome</keyword>
<proteinExistence type="predicted"/>
<evidence type="ECO:0000313" key="1">
    <source>
        <dbReference type="EMBL" id="KAG5463143.1"/>
    </source>
</evidence>
<dbReference type="EMBL" id="JAEFCI010001078">
    <property type="protein sequence ID" value="KAG5463143.1"/>
    <property type="molecule type" value="Genomic_DNA"/>
</dbReference>
<accession>A0A8H8A1U3</accession>
<sequence length="115" mass="11833">MILLGMIVGSERKLLRSGNSVCVCVWWGGGGGGGGAAGGGGGGVCFFFFFFFPPFLGGGGGNAAGSGKMKTRLRVRPAYSGPSFEALLPRARNPFRPCPPPPLSPFPTPLRASRT</sequence>
<dbReference type="AlphaFoldDB" id="A0A8H8A1U3"/>
<dbReference type="Proteomes" id="UP000673691">
    <property type="component" value="Unassembled WGS sequence"/>
</dbReference>